<dbReference type="SUPFAM" id="SSF52047">
    <property type="entry name" value="RNI-like"/>
    <property type="match status" value="1"/>
</dbReference>
<dbReference type="InterPro" id="IPR001611">
    <property type="entry name" value="Leu-rich_rpt"/>
</dbReference>
<evidence type="ECO:0008006" key="3">
    <source>
        <dbReference type="Google" id="ProtNLM"/>
    </source>
</evidence>
<dbReference type="Gene3D" id="3.80.10.10">
    <property type="entry name" value="Ribonuclease Inhibitor"/>
    <property type="match status" value="1"/>
</dbReference>
<protein>
    <recommendedName>
        <fullName evidence="3">Leucine-rich repeat-containing N-terminal plant-type domain-containing protein</fullName>
    </recommendedName>
</protein>
<comment type="caution">
    <text evidence="1">The sequence shown here is derived from an EMBL/GenBank/DDBJ whole genome shotgun (WGS) entry which is preliminary data.</text>
</comment>
<gene>
    <name evidence="1" type="ORF">CUMW_281740</name>
</gene>
<proteinExistence type="predicted"/>
<name>A0A2H5MZ66_CITUN</name>
<sequence length="78" mass="8875">MCGSKRVWGGGVRDVWSKRVLERLSRLNNLKFLYLDDNHFNNSIFSSLGGVSSLRHLSLANNRLNGSIAIKGIRYWLP</sequence>
<accession>A0A2H5MZ66</accession>
<dbReference type="Pfam" id="PF00560">
    <property type="entry name" value="LRR_1"/>
    <property type="match status" value="2"/>
</dbReference>
<dbReference type="Proteomes" id="UP000236630">
    <property type="component" value="Unassembled WGS sequence"/>
</dbReference>
<evidence type="ECO:0000313" key="2">
    <source>
        <dbReference type="Proteomes" id="UP000236630"/>
    </source>
</evidence>
<evidence type="ECO:0000313" key="1">
    <source>
        <dbReference type="EMBL" id="GAY33268.1"/>
    </source>
</evidence>
<keyword evidence="2" id="KW-1185">Reference proteome</keyword>
<reference evidence="1 2" key="1">
    <citation type="journal article" date="2017" name="Front. Genet.">
        <title>Draft sequencing of the heterozygous diploid genome of Satsuma (Citrus unshiu Marc.) using a hybrid assembly approach.</title>
        <authorList>
            <person name="Shimizu T."/>
            <person name="Tanizawa Y."/>
            <person name="Mochizuki T."/>
            <person name="Nagasaki H."/>
            <person name="Yoshioka T."/>
            <person name="Toyoda A."/>
            <person name="Fujiyama A."/>
            <person name="Kaminuma E."/>
            <person name="Nakamura Y."/>
        </authorList>
    </citation>
    <scope>NUCLEOTIDE SEQUENCE [LARGE SCALE GENOMIC DNA]</scope>
    <source>
        <strain evidence="2">cv. Miyagawa wase</strain>
    </source>
</reference>
<organism evidence="1 2">
    <name type="scientific">Citrus unshiu</name>
    <name type="common">Satsuma mandarin</name>
    <name type="synonym">Citrus nobilis var. unshiu</name>
    <dbReference type="NCBI Taxonomy" id="55188"/>
    <lineage>
        <taxon>Eukaryota</taxon>
        <taxon>Viridiplantae</taxon>
        <taxon>Streptophyta</taxon>
        <taxon>Embryophyta</taxon>
        <taxon>Tracheophyta</taxon>
        <taxon>Spermatophyta</taxon>
        <taxon>Magnoliopsida</taxon>
        <taxon>eudicotyledons</taxon>
        <taxon>Gunneridae</taxon>
        <taxon>Pentapetalae</taxon>
        <taxon>rosids</taxon>
        <taxon>malvids</taxon>
        <taxon>Sapindales</taxon>
        <taxon>Rutaceae</taxon>
        <taxon>Aurantioideae</taxon>
        <taxon>Citrus</taxon>
    </lineage>
</organism>
<dbReference type="AlphaFoldDB" id="A0A2H5MZ66"/>
<dbReference type="InterPro" id="IPR032675">
    <property type="entry name" value="LRR_dom_sf"/>
</dbReference>
<dbReference type="EMBL" id="BDQV01002930">
    <property type="protein sequence ID" value="GAY33268.1"/>
    <property type="molecule type" value="Genomic_DNA"/>
</dbReference>